<dbReference type="STRING" id="454136.NIES2119_24495"/>
<protein>
    <recommendedName>
        <fullName evidence="3">Addiction module toxin RelE</fullName>
    </recommendedName>
</protein>
<dbReference type="AlphaFoldDB" id="A0A1U7I9F6"/>
<accession>A0A1U7I9F6</accession>
<evidence type="ECO:0000313" key="2">
    <source>
        <dbReference type="Proteomes" id="UP000185860"/>
    </source>
</evidence>
<proteinExistence type="predicted"/>
<gene>
    <name evidence="1" type="ORF">NIES2119_24495</name>
</gene>
<reference evidence="1 2" key="1">
    <citation type="submission" date="2016-11" db="EMBL/GenBank/DDBJ databases">
        <title>Draft Genome Sequences of Nine Cyanobacterial Strains from Diverse Habitats.</title>
        <authorList>
            <person name="Zhu T."/>
            <person name="Hou S."/>
            <person name="Lu X."/>
            <person name="Hess W.R."/>
        </authorList>
    </citation>
    <scope>NUCLEOTIDE SEQUENCE [LARGE SCALE GENOMIC DNA]</scope>
    <source>
        <strain evidence="1 2">IAM M-71</strain>
    </source>
</reference>
<dbReference type="EMBL" id="MRCE01000033">
    <property type="protein sequence ID" value="OKH33059.1"/>
    <property type="molecule type" value="Genomic_DNA"/>
</dbReference>
<comment type="caution">
    <text evidence="1">The sequence shown here is derived from an EMBL/GenBank/DDBJ whole genome shotgun (WGS) entry which is preliminary data.</text>
</comment>
<evidence type="ECO:0000313" key="1">
    <source>
        <dbReference type="EMBL" id="OKH33059.1"/>
    </source>
</evidence>
<name>A0A1U7I9F6_9CYAN</name>
<organism evidence="1 2">
    <name type="scientific">[Phormidium ambiguum] IAM M-71</name>
    <dbReference type="NCBI Taxonomy" id="454136"/>
    <lineage>
        <taxon>Bacteria</taxon>
        <taxon>Bacillati</taxon>
        <taxon>Cyanobacteriota</taxon>
        <taxon>Cyanophyceae</taxon>
        <taxon>Oscillatoriophycideae</taxon>
        <taxon>Aerosakkonematales</taxon>
        <taxon>Aerosakkonemataceae</taxon>
        <taxon>Floridanema</taxon>
    </lineage>
</organism>
<dbReference type="InterPro" id="IPR018669">
    <property type="entry name" value="Toxin_HigB"/>
</dbReference>
<dbReference type="Proteomes" id="UP000185860">
    <property type="component" value="Unassembled WGS sequence"/>
</dbReference>
<dbReference type="GO" id="GO:0003723">
    <property type="term" value="F:RNA binding"/>
    <property type="evidence" value="ECO:0007669"/>
    <property type="project" value="InterPro"/>
</dbReference>
<dbReference type="GO" id="GO:0110001">
    <property type="term" value="C:toxin-antitoxin complex"/>
    <property type="evidence" value="ECO:0007669"/>
    <property type="project" value="InterPro"/>
</dbReference>
<dbReference type="OrthoDB" id="9799912at2"/>
<evidence type="ECO:0008006" key="3">
    <source>
        <dbReference type="Google" id="ProtNLM"/>
    </source>
</evidence>
<sequence length="95" mass="11066">MRVIGLDKLVEFSTIHPDAESSLDSWSQVAEEAEWKHIMEVRQVYPHADPVEGYTVFNIGGNKYRLITKINYKLKTILITDILTHSEYDEGKWKK</sequence>
<dbReference type="GO" id="GO:0004519">
    <property type="term" value="F:endonuclease activity"/>
    <property type="evidence" value="ECO:0007669"/>
    <property type="project" value="InterPro"/>
</dbReference>
<dbReference type="RefSeq" id="WP_073596114.1">
    <property type="nucleotide sequence ID" value="NZ_MRCE01000033.1"/>
</dbReference>
<dbReference type="Pfam" id="PF09907">
    <property type="entry name" value="HigB_toxin"/>
    <property type="match status" value="1"/>
</dbReference>